<dbReference type="Gene3D" id="3.40.50.300">
    <property type="entry name" value="P-loop containing nucleotide triphosphate hydrolases"/>
    <property type="match status" value="1"/>
</dbReference>
<dbReference type="Gene3D" id="3.30.450.90">
    <property type="match status" value="1"/>
</dbReference>
<evidence type="ECO:0000256" key="1">
    <source>
        <dbReference type="ARBA" id="ARBA00006611"/>
    </source>
</evidence>
<dbReference type="InterPro" id="IPR003593">
    <property type="entry name" value="AAA+_ATPase"/>
</dbReference>
<keyword evidence="6" id="KW-1185">Reference proteome</keyword>
<gene>
    <name evidence="5" type="ordered locus">Caka_0854</name>
</gene>
<dbReference type="RefSeq" id="WP_013042601.1">
    <property type="nucleotide sequence ID" value="NC_014008.1"/>
</dbReference>
<dbReference type="SUPFAM" id="SSF52540">
    <property type="entry name" value="P-loop containing nucleoside triphosphate hydrolases"/>
    <property type="match status" value="1"/>
</dbReference>
<dbReference type="InterPro" id="IPR037257">
    <property type="entry name" value="T2SS_E_N_sf"/>
</dbReference>
<dbReference type="PANTHER" id="PTHR30258:SF2">
    <property type="entry name" value="COMG OPERON PROTEIN 1"/>
    <property type="match status" value="1"/>
</dbReference>
<organism evidence="5 6">
    <name type="scientific">Coraliomargarita akajimensis (strain DSM 45221 / IAM 15411 / JCM 23193 / KCTC 12865 / 04OKA010-24)</name>
    <dbReference type="NCBI Taxonomy" id="583355"/>
    <lineage>
        <taxon>Bacteria</taxon>
        <taxon>Pseudomonadati</taxon>
        <taxon>Verrucomicrobiota</taxon>
        <taxon>Opitutia</taxon>
        <taxon>Puniceicoccales</taxon>
        <taxon>Coraliomargaritaceae</taxon>
        <taxon>Coraliomargarita</taxon>
    </lineage>
</organism>
<evidence type="ECO:0000256" key="2">
    <source>
        <dbReference type="ARBA" id="ARBA00022741"/>
    </source>
</evidence>
<dbReference type="Pfam" id="PF00437">
    <property type="entry name" value="T2SSE"/>
    <property type="match status" value="1"/>
</dbReference>
<sequence length="568" mass="63059">MSLTIREELAAMKVIVPEEVYDLALQYAEEGSLALIEYLISEAIIPKSVGTRIWTNRIRYAYVDPVSTIISNDAIAAVPMEIARKGNVMPLYEIEGALTVAMPDPTDETLTKRLAAITGKKISPVFCLTKEVLDAIELHYSTEKSVKELIEQFERSHGAILAQINPEELADLSASETVSGLVDSLVYLAIKERASDIHIEATEHLTTIRFRIDGRLQNFFNINAALHPAIVSRIKILCDLDIAESRFPQDGRFSIALGTGRVNFRCSVLPTIYGEKVVLRLLALTGKKDFLSLDQMLISQSILEPFKRVIQSPNGMVFVTGPTGSGKSTTLYAALSEINTPDMNICTIEDPVETRMDGIIQTQVNENIDLKFSTVLRALLRQDPDVMLVGEIRDLETAKIATEAALTGHLVFSTLHTNSALQAVVRLIELGIEPYMVAPSILAVMAQRLAARICEVCKKAYTPSPDTLDKYFYDYRDVEAPIFYRGRGCPNCRDTGYHGRIAFHELVLISDEMRSLISSRAGDDQLAAAARRMGYKPMRYDGMKKVLLGFTTIEELESHAAFDWASLD</sequence>
<dbReference type="CDD" id="cd01129">
    <property type="entry name" value="PulE-GspE-like"/>
    <property type="match status" value="1"/>
</dbReference>
<dbReference type="HOGENOM" id="CLU_013446_10_3_0"/>
<evidence type="ECO:0000259" key="4">
    <source>
        <dbReference type="PROSITE" id="PS00662"/>
    </source>
</evidence>
<dbReference type="InterPro" id="IPR001482">
    <property type="entry name" value="T2SS/T4SS_dom"/>
</dbReference>
<dbReference type="EMBL" id="CP001998">
    <property type="protein sequence ID" value="ADE53877.1"/>
    <property type="molecule type" value="Genomic_DNA"/>
</dbReference>
<dbReference type="Gene3D" id="3.30.300.160">
    <property type="entry name" value="Type II secretion system, protein E, N-terminal domain"/>
    <property type="match status" value="1"/>
</dbReference>
<feature type="domain" description="Bacterial type II secretion system protein E" evidence="4">
    <location>
        <begin position="380"/>
        <end position="394"/>
    </location>
</feature>
<dbReference type="SUPFAM" id="SSF160246">
    <property type="entry name" value="EspE N-terminal domain-like"/>
    <property type="match status" value="1"/>
</dbReference>
<dbReference type="PANTHER" id="PTHR30258">
    <property type="entry name" value="TYPE II SECRETION SYSTEM PROTEIN GSPE-RELATED"/>
    <property type="match status" value="1"/>
</dbReference>
<reference evidence="5 6" key="1">
    <citation type="journal article" date="2010" name="Stand. Genomic Sci.">
        <title>Complete genome sequence of Coraliomargarita akajimensis type strain (04OKA010-24).</title>
        <authorList>
            <person name="Mavromatis K."/>
            <person name="Abt B."/>
            <person name="Brambilla E."/>
            <person name="Lapidus A."/>
            <person name="Copeland A."/>
            <person name="Deshpande S."/>
            <person name="Nolan M."/>
            <person name="Lucas S."/>
            <person name="Tice H."/>
            <person name="Cheng J.F."/>
            <person name="Han C."/>
            <person name="Detter J.C."/>
            <person name="Woyke T."/>
            <person name="Goodwin L."/>
            <person name="Pitluck S."/>
            <person name="Held B."/>
            <person name="Brettin T."/>
            <person name="Tapia R."/>
            <person name="Ivanova N."/>
            <person name="Mikhailova N."/>
            <person name="Pati A."/>
            <person name="Liolios K."/>
            <person name="Chen A."/>
            <person name="Palaniappan K."/>
            <person name="Land M."/>
            <person name="Hauser L."/>
            <person name="Chang Y.J."/>
            <person name="Jeffries C.D."/>
            <person name="Rohde M."/>
            <person name="Goker M."/>
            <person name="Bristow J."/>
            <person name="Eisen J.A."/>
            <person name="Markowitz V."/>
            <person name="Hugenholtz P."/>
            <person name="Klenk H.P."/>
            <person name="Kyrpides N.C."/>
        </authorList>
    </citation>
    <scope>NUCLEOTIDE SEQUENCE [LARGE SCALE GENOMIC DNA]</scope>
    <source>
        <strain evidence="6">DSM 45221 / IAM 15411 / JCM 23193 / KCTC 12865</strain>
    </source>
</reference>
<dbReference type="GO" id="GO:0005524">
    <property type="term" value="F:ATP binding"/>
    <property type="evidence" value="ECO:0007669"/>
    <property type="project" value="UniProtKB-KW"/>
</dbReference>
<dbReference type="OrthoDB" id="9773102at2"/>
<dbReference type="KEGG" id="caa:Caka_0854"/>
<comment type="similarity">
    <text evidence="1">Belongs to the GSP E family.</text>
</comment>
<dbReference type="AlphaFoldDB" id="D5EQA9"/>
<keyword evidence="3" id="KW-0067">ATP-binding</keyword>
<evidence type="ECO:0000313" key="6">
    <source>
        <dbReference type="Proteomes" id="UP000000925"/>
    </source>
</evidence>
<dbReference type="FunFam" id="3.40.50.300:FF:000398">
    <property type="entry name" value="Type IV pilus assembly ATPase PilB"/>
    <property type="match status" value="1"/>
</dbReference>
<evidence type="ECO:0000313" key="5">
    <source>
        <dbReference type="EMBL" id="ADE53877.1"/>
    </source>
</evidence>
<evidence type="ECO:0000256" key="3">
    <source>
        <dbReference type="ARBA" id="ARBA00022840"/>
    </source>
</evidence>
<dbReference type="Pfam" id="PF05157">
    <property type="entry name" value="MshEN"/>
    <property type="match status" value="1"/>
</dbReference>
<dbReference type="eggNOG" id="COG2804">
    <property type="taxonomic scope" value="Bacteria"/>
</dbReference>
<protein>
    <submittedName>
        <fullName evidence="5">Type II secretion system protein E</fullName>
    </submittedName>
</protein>
<dbReference type="GO" id="GO:0016887">
    <property type="term" value="F:ATP hydrolysis activity"/>
    <property type="evidence" value="ECO:0007669"/>
    <property type="project" value="TreeGrafter"/>
</dbReference>
<dbReference type="SMART" id="SM00382">
    <property type="entry name" value="AAA"/>
    <property type="match status" value="1"/>
</dbReference>
<dbReference type="InterPro" id="IPR007831">
    <property type="entry name" value="T2SS_GspE_N"/>
</dbReference>
<dbReference type="PROSITE" id="PS00662">
    <property type="entry name" value="T2SP_E"/>
    <property type="match status" value="1"/>
</dbReference>
<dbReference type="InterPro" id="IPR027417">
    <property type="entry name" value="P-loop_NTPase"/>
</dbReference>
<dbReference type="Proteomes" id="UP000000925">
    <property type="component" value="Chromosome"/>
</dbReference>
<name>D5EQA9_CORAD</name>
<keyword evidence="2" id="KW-0547">Nucleotide-binding</keyword>
<accession>D5EQA9</accession>
<proteinExistence type="inferred from homology"/>
<dbReference type="STRING" id="583355.Caka_0854"/>
<dbReference type="GO" id="GO:0005886">
    <property type="term" value="C:plasma membrane"/>
    <property type="evidence" value="ECO:0007669"/>
    <property type="project" value="TreeGrafter"/>
</dbReference>